<keyword evidence="2" id="KW-1185">Reference proteome</keyword>
<dbReference type="EMBL" id="FRBL01000004">
    <property type="protein sequence ID" value="SHL62682.1"/>
    <property type="molecule type" value="Genomic_DNA"/>
</dbReference>
<dbReference type="OrthoDB" id="9766256at2"/>
<dbReference type="RefSeq" id="WP_073080820.1">
    <property type="nucleotide sequence ID" value="NZ_FRBL01000004.1"/>
</dbReference>
<evidence type="ECO:0000313" key="1">
    <source>
        <dbReference type="EMBL" id="SHL62682.1"/>
    </source>
</evidence>
<reference evidence="1 2" key="1">
    <citation type="submission" date="2016-11" db="EMBL/GenBank/DDBJ databases">
        <authorList>
            <person name="Jaros S."/>
            <person name="Januszkiewicz K."/>
            <person name="Wedrychowicz H."/>
        </authorList>
    </citation>
    <scope>NUCLEOTIDE SEQUENCE [LARGE SCALE GENOMIC DNA]</scope>
    <source>
        <strain evidence="1 2">DSM 27406</strain>
    </source>
</reference>
<dbReference type="Gene3D" id="1.25.40.390">
    <property type="match status" value="1"/>
</dbReference>
<protein>
    <submittedName>
        <fullName evidence="1">Starch-binding associating with outer membrane</fullName>
    </submittedName>
</protein>
<dbReference type="STRING" id="1419482.SAMN05444266_104208"/>
<gene>
    <name evidence="1" type="ORF">SAMN05444266_104208</name>
</gene>
<dbReference type="Pfam" id="PF12771">
    <property type="entry name" value="SusD-like_2"/>
    <property type="match status" value="1"/>
</dbReference>
<dbReference type="PROSITE" id="PS51257">
    <property type="entry name" value="PROKAR_LIPOPROTEIN"/>
    <property type="match status" value="1"/>
</dbReference>
<evidence type="ECO:0000313" key="2">
    <source>
        <dbReference type="Proteomes" id="UP000184420"/>
    </source>
</evidence>
<dbReference type="SUPFAM" id="SSF48452">
    <property type="entry name" value="TPR-like"/>
    <property type="match status" value="1"/>
</dbReference>
<name>A0A1M7C5U8_9BACT</name>
<dbReference type="InterPro" id="IPR011990">
    <property type="entry name" value="TPR-like_helical_dom_sf"/>
</dbReference>
<dbReference type="InterPro" id="IPR041662">
    <property type="entry name" value="SusD-like_2"/>
</dbReference>
<dbReference type="Proteomes" id="UP000184420">
    <property type="component" value="Unassembled WGS sequence"/>
</dbReference>
<sequence length="549" mass="60839">MRKIFLIIGISVAVSSCKKWLDVNKNPNTATSDVPTADMRLAPLISQFSDCYESSGTRASFLTQQIAVVYPASNAATNNNWNLTRWYSNTSSANWPWQCWYVNTAVNVDPLITAAQKVEAWHYIGAAKVIKGWGFGTLADFYGMLPYDEFAMASTYTPKFDDGEYIQGKILPLLDEAIADLKKTQGPAAPLLSKADILNNGSVDKWIRLAYGLKARFLLHTSKKGSFNAQAVLDALANAPQTDDQSSIRQYVDEGPTVTSTAKEALQYSNTGTTVRFTKLYIDYLTNNYQGAPTGANNMRDPRMDSILPRMQVDTGWLFTKGMDMTSDLPKTGPSNPAYNSSTNKFANGDSVYIPLRKNPYAPTAGQRVLSTGSWYTKRDAKGLLLTNAEMRFIEAEVKFRQGDANGALTAYKAGIRSHMNLLGILPAKTEQFLQSTSVVQSAANLTLSHIMIQKYIALSFSVETWADMRRNNYCADGSGVYNLATGVYKGYQRPSHVYIEGYPAPTDYPRRFAVASYEINFNIDQVLKANPNAAKPAYLSEPVWWDKP</sequence>
<dbReference type="AlphaFoldDB" id="A0A1M7C5U8"/>
<accession>A0A1M7C5U8</accession>
<proteinExistence type="predicted"/>
<organism evidence="1 2">
    <name type="scientific">Chitinophaga jiangningensis</name>
    <dbReference type="NCBI Taxonomy" id="1419482"/>
    <lineage>
        <taxon>Bacteria</taxon>
        <taxon>Pseudomonadati</taxon>
        <taxon>Bacteroidota</taxon>
        <taxon>Chitinophagia</taxon>
        <taxon>Chitinophagales</taxon>
        <taxon>Chitinophagaceae</taxon>
        <taxon>Chitinophaga</taxon>
    </lineage>
</organism>